<reference evidence="9 10" key="1">
    <citation type="submission" date="2023-01" db="EMBL/GenBank/DDBJ databases">
        <authorList>
            <person name="Whitehead M."/>
        </authorList>
    </citation>
    <scope>NUCLEOTIDE SEQUENCE [LARGE SCALE GENOMIC DNA]</scope>
</reference>
<dbReference type="Pfam" id="PF00648">
    <property type="entry name" value="Peptidase_C2"/>
    <property type="match status" value="1"/>
</dbReference>
<evidence type="ECO:0000256" key="6">
    <source>
        <dbReference type="PROSITE-ProRule" id="PRU00239"/>
    </source>
</evidence>
<dbReference type="InterPro" id="IPR002048">
    <property type="entry name" value="EF_hand_dom"/>
</dbReference>
<evidence type="ECO:0000256" key="3">
    <source>
        <dbReference type="ARBA" id="ARBA00022801"/>
    </source>
</evidence>
<evidence type="ECO:0000256" key="5">
    <source>
        <dbReference type="PIRSR" id="PIRSR622684-1"/>
    </source>
</evidence>
<evidence type="ECO:0000313" key="9">
    <source>
        <dbReference type="EMBL" id="CAI6354125.1"/>
    </source>
</evidence>
<dbReference type="SMART" id="SM00720">
    <property type="entry name" value="calpain_III"/>
    <property type="match status" value="1"/>
</dbReference>
<evidence type="ECO:0000259" key="8">
    <source>
        <dbReference type="PROSITE" id="PS50222"/>
    </source>
</evidence>
<dbReference type="CDD" id="cd00044">
    <property type="entry name" value="CysPc"/>
    <property type="match status" value="1"/>
</dbReference>
<dbReference type="Gene3D" id="1.10.238.10">
    <property type="entry name" value="EF-hand"/>
    <property type="match status" value="1"/>
</dbReference>
<dbReference type="GO" id="GO:0006508">
    <property type="term" value="P:proteolysis"/>
    <property type="evidence" value="ECO:0007669"/>
    <property type="project" value="UniProtKB-KW"/>
</dbReference>
<dbReference type="SUPFAM" id="SSF49758">
    <property type="entry name" value="Calpain large subunit, middle domain (domain III)"/>
    <property type="match status" value="1"/>
</dbReference>
<dbReference type="Gene3D" id="2.60.120.380">
    <property type="match status" value="1"/>
</dbReference>
<dbReference type="CDD" id="cd16196">
    <property type="entry name" value="EFh_PEF_CalpA_B"/>
    <property type="match status" value="1"/>
</dbReference>
<dbReference type="Gene3D" id="3.90.70.10">
    <property type="entry name" value="Cysteine proteinases"/>
    <property type="match status" value="1"/>
</dbReference>
<evidence type="ECO:0000256" key="1">
    <source>
        <dbReference type="ARBA" id="ARBA00007623"/>
    </source>
</evidence>
<evidence type="ECO:0000259" key="7">
    <source>
        <dbReference type="PROSITE" id="PS50203"/>
    </source>
</evidence>
<evidence type="ECO:0000256" key="4">
    <source>
        <dbReference type="ARBA" id="ARBA00022807"/>
    </source>
</evidence>
<dbReference type="PANTHER" id="PTHR10183">
    <property type="entry name" value="CALPAIN"/>
    <property type="match status" value="1"/>
</dbReference>
<dbReference type="SMART" id="SM00230">
    <property type="entry name" value="CysPc"/>
    <property type="match status" value="1"/>
</dbReference>
<comment type="similarity">
    <text evidence="1">Belongs to the peptidase C2 family.</text>
</comment>
<dbReference type="PROSITE" id="PS50203">
    <property type="entry name" value="CALPAIN_CAT"/>
    <property type="match status" value="1"/>
</dbReference>
<dbReference type="InterPro" id="IPR038765">
    <property type="entry name" value="Papain-like_cys_pep_sf"/>
</dbReference>
<keyword evidence="3 6" id="KW-0378">Hydrolase</keyword>
<keyword evidence="10" id="KW-1185">Reference proteome</keyword>
<dbReference type="GO" id="GO:0004198">
    <property type="term" value="F:calcium-dependent cysteine-type endopeptidase activity"/>
    <property type="evidence" value="ECO:0007669"/>
    <property type="project" value="InterPro"/>
</dbReference>
<feature type="domain" description="EF-hand" evidence="8">
    <location>
        <begin position="595"/>
        <end position="630"/>
    </location>
</feature>
<keyword evidence="2 6" id="KW-0645">Protease</keyword>
<dbReference type="PANTHER" id="PTHR10183:SF433">
    <property type="entry name" value="CALPAIN-A-RELATED"/>
    <property type="match status" value="1"/>
</dbReference>
<dbReference type="GO" id="GO:0005509">
    <property type="term" value="F:calcium ion binding"/>
    <property type="evidence" value="ECO:0007669"/>
    <property type="project" value="InterPro"/>
</dbReference>
<organism evidence="9 10">
    <name type="scientific">Macrosiphum euphorbiae</name>
    <name type="common">potato aphid</name>
    <dbReference type="NCBI Taxonomy" id="13131"/>
    <lineage>
        <taxon>Eukaryota</taxon>
        <taxon>Metazoa</taxon>
        <taxon>Ecdysozoa</taxon>
        <taxon>Arthropoda</taxon>
        <taxon>Hexapoda</taxon>
        <taxon>Insecta</taxon>
        <taxon>Pterygota</taxon>
        <taxon>Neoptera</taxon>
        <taxon>Paraneoptera</taxon>
        <taxon>Hemiptera</taxon>
        <taxon>Sternorrhyncha</taxon>
        <taxon>Aphidomorpha</taxon>
        <taxon>Aphidoidea</taxon>
        <taxon>Aphididae</taxon>
        <taxon>Macrosiphini</taxon>
        <taxon>Macrosiphum</taxon>
    </lineage>
</organism>
<feature type="domain" description="Calpain catalytic" evidence="7">
    <location>
        <begin position="35"/>
        <end position="330"/>
    </location>
</feature>
<dbReference type="InterPro" id="IPR036213">
    <property type="entry name" value="Calpain_III_sf"/>
</dbReference>
<dbReference type="Proteomes" id="UP001160148">
    <property type="component" value="Unassembled WGS sequence"/>
</dbReference>
<dbReference type="PROSITE" id="PS00139">
    <property type="entry name" value="THIOL_PROTEASE_CYS"/>
    <property type="match status" value="1"/>
</dbReference>
<keyword evidence="4 6" id="KW-0788">Thiol protease</keyword>
<dbReference type="GO" id="GO:0005737">
    <property type="term" value="C:cytoplasm"/>
    <property type="evidence" value="ECO:0007669"/>
    <property type="project" value="TreeGrafter"/>
</dbReference>
<dbReference type="InterPro" id="IPR011992">
    <property type="entry name" value="EF-hand-dom_pair"/>
</dbReference>
<dbReference type="InterPro" id="IPR022682">
    <property type="entry name" value="Calpain_domain_III"/>
</dbReference>
<comment type="caution">
    <text evidence="9">The sequence shown here is derived from an EMBL/GenBank/DDBJ whole genome shotgun (WGS) entry which is preliminary data.</text>
</comment>
<dbReference type="PRINTS" id="PR00704">
    <property type="entry name" value="CALPAIN"/>
</dbReference>
<dbReference type="Pfam" id="PF01067">
    <property type="entry name" value="Calpain_III"/>
    <property type="match status" value="1"/>
</dbReference>
<dbReference type="FunFam" id="3.90.70.10:FF:000001">
    <property type="entry name" value="Calpain-1 catalytic subunit"/>
    <property type="match status" value="1"/>
</dbReference>
<accession>A0AAV0WE22</accession>
<name>A0AAV0WE22_9HEMI</name>
<dbReference type="InterPro" id="IPR001300">
    <property type="entry name" value="Peptidase_C2_calpain_cat"/>
</dbReference>
<proteinExistence type="inferred from homology"/>
<feature type="active site" evidence="5 6">
    <location>
        <position position="244"/>
    </location>
</feature>
<dbReference type="EMBL" id="CARXXK010000002">
    <property type="protein sequence ID" value="CAI6354125.1"/>
    <property type="molecule type" value="Genomic_DNA"/>
</dbReference>
<feature type="active site" evidence="5 6">
    <location>
        <position position="89"/>
    </location>
</feature>
<sequence>MLNICERGPGVRQRPAGFVQNFHELRDQCLIQKKQFTDPEFDTYDLPLFYDIPKDGFQWRRPKEITEDPKFFVQGASRFDVRQGQLGDCWLLAAIASMTLNKNVFSNVVPNDQGFDNNTYAGIFHFKFWQNGYWVEVVIDDRLPTHRGKLLFVQSSTKDEFWSALLEKAYAKIHGSYEALHGGNAEVAMRDFTGGISEMYKLDKVPTNLFTIMLKSFQRQSLMCGSIYKDKLPDPKKKGLRTGHAYSITRISYIPLPMSNSIIPLIRLRNPWGNCSEWNGRWSDNSDEWLNIPQQLKQSIGLIKEDDGEFWMSFEDFVKYFSALKICHLASEHLDREAHVTDGEKKRDLSILEGAWVRGSTAGGCDKFQETFSSNPQYYITLEDPDDNDNNNMCTVIIALMLKDTRRQQKQKDKSLSFGFYVYNLNISKSVPKPLDTHFFENNDPLDRVHCSEFKPREVCKRLSVPPGKYCIVPYSSNQNEQGAFLLRVFSEKKNNLAEFDNEVGMVEIDDKIKKLALYSKKNYDSNEKLKKYFLKVAGNDKEVDWMDLKNILDFAMKDTGNTKFSNDVCRCFIAMMDWDRSGKLGFKEFERLLMAIRQWMVIFKTYDKKNKGYIKGFELRPALSSVGYNIKTRTINTMCHRYANKKGYINFDDFIMCAIRLKTTIDIFKERDSENKNVASFTLEEWVEKTFYS</sequence>
<dbReference type="InterPro" id="IPR022683">
    <property type="entry name" value="Calpain_III"/>
</dbReference>
<gene>
    <name evidence="9" type="ORF">MEUPH1_LOCUS10167</name>
</gene>
<dbReference type="InterPro" id="IPR022684">
    <property type="entry name" value="Calpain_cysteine_protease"/>
</dbReference>
<dbReference type="PROSITE" id="PS50222">
    <property type="entry name" value="EF_HAND_2"/>
    <property type="match status" value="1"/>
</dbReference>
<dbReference type="AlphaFoldDB" id="A0AAV0WE22"/>
<dbReference type="SUPFAM" id="SSF47473">
    <property type="entry name" value="EF-hand"/>
    <property type="match status" value="1"/>
</dbReference>
<protein>
    <submittedName>
        <fullName evidence="9">Uncharacterized protein</fullName>
    </submittedName>
</protein>
<dbReference type="SUPFAM" id="SSF54001">
    <property type="entry name" value="Cysteine proteinases"/>
    <property type="match status" value="1"/>
</dbReference>
<dbReference type="InterPro" id="IPR000169">
    <property type="entry name" value="Pept_cys_AS"/>
</dbReference>
<feature type="active site" evidence="5 6">
    <location>
        <position position="270"/>
    </location>
</feature>
<evidence type="ECO:0000256" key="2">
    <source>
        <dbReference type="ARBA" id="ARBA00022670"/>
    </source>
</evidence>
<evidence type="ECO:0000313" key="10">
    <source>
        <dbReference type="Proteomes" id="UP001160148"/>
    </source>
</evidence>